<feature type="compositionally biased region" description="Basic and acidic residues" evidence="4">
    <location>
        <begin position="255"/>
        <end position="270"/>
    </location>
</feature>
<dbReference type="PANTHER" id="PTHR47118">
    <property type="entry name" value="CYTOTOXIC AND REGULATORY T-CELL MOLECULE"/>
    <property type="match status" value="1"/>
</dbReference>
<dbReference type="SUPFAM" id="SSF48726">
    <property type="entry name" value="Immunoglobulin"/>
    <property type="match status" value="2"/>
</dbReference>
<evidence type="ECO:0000256" key="6">
    <source>
        <dbReference type="SAM" id="SignalP"/>
    </source>
</evidence>
<keyword evidence="3" id="KW-1015">Disulfide bond</keyword>
<gene>
    <name evidence="9" type="primary">CRTAM</name>
</gene>
<sequence length="396" mass="44690">MWWRVFSLLAWFPLQEAFLTNHTETVTVEEGQMLTLMCVTSLTNTASIQWLAPSGFTIFLNEHPALKNSKYQLLYHSARQLSISVSNVTLQDEGVYKCLQYSDSVRTKEVKVTVIATPLEPTLEASVIKRQNGEEHVVLKCSTVRSKPPPQITWLLQNDMELYGGTHHEFETDGKKCNTTSTLIVHTYGKNSTVACIIRHRGLHGRKLVAPFQFEGLVTDQETASDALEKSSLSSEDPRQPTSTVAVMKDSSTSEIDKEEKEQTTQDPKEPGLTSEANPQYIGLARKNSGILLLTLVSFLILILFLIVQLFIMKLRKAHMIWKKENEISDHTLESYRSRSNNEETSSQDKNGQTSHPKGCMNYITRLYSEAKTKGKENAQHSKLKGKHIHIPESIV</sequence>
<evidence type="ECO:0000313" key="8">
    <source>
        <dbReference type="Proteomes" id="UP000694923"/>
    </source>
</evidence>
<keyword evidence="5" id="KW-1133">Transmembrane helix</keyword>
<feature type="region of interest" description="Disordered" evidence="4">
    <location>
        <begin position="333"/>
        <end position="360"/>
    </location>
</feature>
<feature type="transmembrane region" description="Helical" evidence="5">
    <location>
        <begin position="291"/>
        <end position="313"/>
    </location>
</feature>
<dbReference type="SMART" id="SM00409">
    <property type="entry name" value="IG"/>
    <property type="match status" value="1"/>
</dbReference>
<dbReference type="InterPro" id="IPR007110">
    <property type="entry name" value="Ig-like_dom"/>
</dbReference>
<dbReference type="Pfam" id="PF08205">
    <property type="entry name" value="C2-set_2"/>
    <property type="match status" value="1"/>
</dbReference>
<feature type="compositionally biased region" description="Polar residues" evidence="4">
    <location>
        <begin position="343"/>
        <end position="356"/>
    </location>
</feature>
<dbReference type="Gene3D" id="2.60.40.10">
    <property type="entry name" value="Immunoglobulins"/>
    <property type="match status" value="2"/>
</dbReference>
<dbReference type="Proteomes" id="UP000694923">
    <property type="component" value="Unplaced"/>
</dbReference>
<dbReference type="PROSITE" id="PS50835">
    <property type="entry name" value="IG_LIKE"/>
    <property type="match status" value="2"/>
</dbReference>
<dbReference type="RefSeq" id="XP_008567434.1">
    <property type="nucleotide sequence ID" value="XM_008569212.1"/>
</dbReference>
<protein>
    <submittedName>
        <fullName evidence="9">Cytotoxic and regulatory T-cell molecule</fullName>
    </submittedName>
</protein>
<evidence type="ECO:0000259" key="7">
    <source>
        <dbReference type="PROSITE" id="PS50835"/>
    </source>
</evidence>
<evidence type="ECO:0000256" key="5">
    <source>
        <dbReference type="SAM" id="Phobius"/>
    </source>
</evidence>
<dbReference type="InterPro" id="IPR053096">
    <property type="entry name" value="CRTAM"/>
</dbReference>
<proteinExistence type="predicted"/>
<evidence type="ECO:0000256" key="3">
    <source>
        <dbReference type="ARBA" id="ARBA00023157"/>
    </source>
</evidence>
<keyword evidence="2 5" id="KW-0472">Membrane</keyword>
<evidence type="ECO:0000256" key="4">
    <source>
        <dbReference type="SAM" id="MobiDB-lite"/>
    </source>
</evidence>
<comment type="subcellular location">
    <subcellularLocation>
        <location evidence="1">Membrane</location>
        <topology evidence="1">Single-pass type I membrane protein</topology>
    </subcellularLocation>
</comment>
<feature type="signal peptide" evidence="6">
    <location>
        <begin position="1"/>
        <end position="17"/>
    </location>
</feature>
<feature type="region of interest" description="Disordered" evidence="4">
    <location>
        <begin position="225"/>
        <end position="275"/>
    </location>
</feature>
<dbReference type="InterPro" id="IPR003599">
    <property type="entry name" value="Ig_sub"/>
</dbReference>
<evidence type="ECO:0000256" key="1">
    <source>
        <dbReference type="ARBA" id="ARBA00004479"/>
    </source>
</evidence>
<dbReference type="InterPro" id="IPR036179">
    <property type="entry name" value="Ig-like_dom_sf"/>
</dbReference>
<dbReference type="Pfam" id="PF13927">
    <property type="entry name" value="Ig_3"/>
    <property type="match status" value="1"/>
</dbReference>
<keyword evidence="8" id="KW-1185">Reference proteome</keyword>
<dbReference type="InterPro" id="IPR013162">
    <property type="entry name" value="CD80_C2-set"/>
</dbReference>
<keyword evidence="6" id="KW-0732">Signal</keyword>
<dbReference type="InterPro" id="IPR013783">
    <property type="entry name" value="Ig-like_fold"/>
</dbReference>
<name>A0ABM0QGE3_GALVR</name>
<feature type="compositionally biased region" description="Basic and acidic residues" evidence="4">
    <location>
        <begin position="333"/>
        <end position="342"/>
    </location>
</feature>
<feature type="domain" description="Ig-like" evidence="7">
    <location>
        <begin position="121"/>
        <end position="210"/>
    </location>
</feature>
<evidence type="ECO:0000313" key="9">
    <source>
        <dbReference type="RefSeq" id="XP_008567434.1"/>
    </source>
</evidence>
<reference evidence="9" key="1">
    <citation type="submission" date="2025-08" db="UniProtKB">
        <authorList>
            <consortium name="RefSeq"/>
        </authorList>
    </citation>
    <scope>IDENTIFICATION</scope>
</reference>
<feature type="domain" description="Ig-like" evidence="7">
    <location>
        <begin position="13"/>
        <end position="113"/>
    </location>
</feature>
<feature type="chain" id="PRO_5046332191" evidence="6">
    <location>
        <begin position="18"/>
        <end position="396"/>
    </location>
</feature>
<evidence type="ECO:0000256" key="2">
    <source>
        <dbReference type="ARBA" id="ARBA00023136"/>
    </source>
</evidence>
<dbReference type="PANTHER" id="PTHR47118:SF1">
    <property type="entry name" value="CYTOTOXIC AND REGULATORY T-CELL MOLECULE"/>
    <property type="match status" value="1"/>
</dbReference>
<feature type="compositionally biased region" description="Polar residues" evidence="4">
    <location>
        <begin position="231"/>
        <end position="254"/>
    </location>
</feature>
<accession>A0ABM0QGE3</accession>
<organism evidence="8 9">
    <name type="scientific">Galeopterus variegatus</name>
    <name type="common">Malayan flying lemur</name>
    <name type="synonym">Cynocephalus variegatus</name>
    <dbReference type="NCBI Taxonomy" id="482537"/>
    <lineage>
        <taxon>Eukaryota</taxon>
        <taxon>Metazoa</taxon>
        <taxon>Chordata</taxon>
        <taxon>Craniata</taxon>
        <taxon>Vertebrata</taxon>
        <taxon>Euteleostomi</taxon>
        <taxon>Mammalia</taxon>
        <taxon>Eutheria</taxon>
        <taxon>Euarchontoglires</taxon>
        <taxon>Dermoptera</taxon>
        <taxon>Cynocephalidae</taxon>
        <taxon>Galeopterus</taxon>
    </lineage>
</organism>
<keyword evidence="5" id="KW-0812">Transmembrane</keyword>
<dbReference type="GeneID" id="103587689"/>